<dbReference type="Pfam" id="PF00392">
    <property type="entry name" value="GntR"/>
    <property type="match status" value="1"/>
</dbReference>
<dbReference type="SUPFAM" id="SSF53383">
    <property type="entry name" value="PLP-dependent transferases"/>
    <property type="match status" value="1"/>
</dbReference>
<dbReference type="InterPro" id="IPR036388">
    <property type="entry name" value="WH-like_DNA-bd_sf"/>
</dbReference>
<keyword evidence="8" id="KW-1185">Reference proteome</keyword>
<dbReference type="RefSeq" id="WP_154510256.1">
    <property type="nucleotide sequence ID" value="NZ_DBFWWU010000135.1"/>
</dbReference>
<evidence type="ECO:0000256" key="1">
    <source>
        <dbReference type="ARBA" id="ARBA00005384"/>
    </source>
</evidence>
<accession>A0A6L5XKN8</accession>
<organism evidence="7 8">
    <name type="scientific">Desulfovibrio porci</name>
    <dbReference type="NCBI Taxonomy" id="2605782"/>
    <lineage>
        <taxon>Bacteria</taxon>
        <taxon>Pseudomonadati</taxon>
        <taxon>Thermodesulfobacteriota</taxon>
        <taxon>Desulfovibrionia</taxon>
        <taxon>Desulfovibrionales</taxon>
        <taxon>Desulfovibrionaceae</taxon>
        <taxon>Desulfovibrio</taxon>
    </lineage>
</organism>
<dbReference type="InterPro" id="IPR000524">
    <property type="entry name" value="Tscrpt_reg_HTH_GntR"/>
</dbReference>
<evidence type="ECO:0000256" key="3">
    <source>
        <dbReference type="ARBA" id="ARBA00023015"/>
    </source>
</evidence>
<dbReference type="Gene3D" id="1.10.10.10">
    <property type="entry name" value="Winged helix-like DNA-binding domain superfamily/Winged helix DNA-binding domain"/>
    <property type="match status" value="1"/>
</dbReference>
<evidence type="ECO:0000313" key="7">
    <source>
        <dbReference type="EMBL" id="MSS27659.1"/>
    </source>
</evidence>
<comment type="similarity">
    <text evidence="1">In the C-terminal section; belongs to the class-I pyridoxal-phosphate-dependent aminotransferase family.</text>
</comment>
<dbReference type="Pfam" id="PF00155">
    <property type="entry name" value="Aminotran_1_2"/>
    <property type="match status" value="1"/>
</dbReference>
<dbReference type="GO" id="GO:0003677">
    <property type="term" value="F:DNA binding"/>
    <property type="evidence" value="ECO:0007669"/>
    <property type="project" value="UniProtKB-KW"/>
</dbReference>
<sequence length="480" mass="53191">MWLELDADTGIPLRRQIYERIKTLILHGDLKAEEKLPSSRGLAKDLGIARQTVLDAYEQLLAEGYLAARPGSGTRVAQGIAPTASLSGTPAGFMGQKWQRADVSRPDEVNFRSGIPALDKFPQEEWGRLYRHVCRSLPAAAFRYCGPGGIWELREAITAYLFRMRGIRVPPERVMITSGSTQGLRIVARLLRRNSSAVLVEDPAHRGLLEVVVRAGYTVEGLRADERGLDTSALRTLSRERAGRVAFAYVTPSHQYPLGGILPVQRRQALIGFARDAGCHIVEDDYDSEFRYEGAPVSSLYELAPETVIYLGSFSKIMAPALRLGFAIVPDALRAAWEPEKMYTDVHTDALSQYTLAAFISSGGLERHIRKMKKLYQRKRAHLLQSLARHFGSRFEVRGQAAGLHLVAAFPDVVFTEELLAALRARGVRAVPVEDYSLCRDGAHAHELVLGYSHLSEEDLDKGVALLKEALAAHWRLSSA</sequence>
<dbReference type="PROSITE" id="PS50949">
    <property type="entry name" value="HTH_GNTR"/>
    <property type="match status" value="1"/>
</dbReference>
<evidence type="ECO:0000256" key="2">
    <source>
        <dbReference type="ARBA" id="ARBA00022898"/>
    </source>
</evidence>
<comment type="caution">
    <text evidence="7">The sequence shown here is derived from an EMBL/GenBank/DDBJ whole genome shotgun (WGS) entry which is preliminary data.</text>
</comment>
<dbReference type="SUPFAM" id="SSF46785">
    <property type="entry name" value="Winged helix' DNA-binding domain"/>
    <property type="match status" value="1"/>
</dbReference>
<name>A0A6L5XKN8_9BACT</name>
<dbReference type="PANTHER" id="PTHR46577">
    <property type="entry name" value="HTH-TYPE TRANSCRIPTIONAL REGULATORY PROTEIN GABR"/>
    <property type="match status" value="1"/>
</dbReference>
<proteinExistence type="inferred from homology"/>
<dbReference type="InterPro" id="IPR015421">
    <property type="entry name" value="PyrdxlP-dep_Trfase_major"/>
</dbReference>
<reference evidence="7 8" key="1">
    <citation type="submission" date="2019-09" db="EMBL/GenBank/DDBJ databases">
        <title>In-depth cultivation of the pig gut microbiome towards novel bacterial diversity and tailored functional studies.</title>
        <authorList>
            <person name="Wylensek D."/>
            <person name="Hitch T.C.A."/>
            <person name="Clavel T."/>
        </authorList>
    </citation>
    <scope>NUCLEOTIDE SEQUENCE [LARGE SCALE GENOMIC DNA]</scope>
    <source>
        <strain evidence="7 8">PG-178-WT-4</strain>
    </source>
</reference>
<dbReference type="SMART" id="SM00345">
    <property type="entry name" value="HTH_GNTR"/>
    <property type="match status" value="1"/>
</dbReference>
<dbReference type="GO" id="GO:0030170">
    <property type="term" value="F:pyridoxal phosphate binding"/>
    <property type="evidence" value="ECO:0007669"/>
    <property type="project" value="InterPro"/>
</dbReference>
<evidence type="ECO:0000256" key="5">
    <source>
        <dbReference type="ARBA" id="ARBA00023163"/>
    </source>
</evidence>
<dbReference type="AlphaFoldDB" id="A0A6L5XKN8"/>
<dbReference type="InterPro" id="IPR036390">
    <property type="entry name" value="WH_DNA-bd_sf"/>
</dbReference>
<keyword evidence="2" id="KW-0663">Pyridoxal phosphate</keyword>
<keyword evidence="3" id="KW-0805">Transcription regulation</keyword>
<dbReference type="GO" id="GO:0008483">
    <property type="term" value="F:transaminase activity"/>
    <property type="evidence" value="ECO:0007669"/>
    <property type="project" value="UniProtKB-KW"/>
</dbReference>
<keyword evidence="7" id="KW-0808">Transferase</keyword>
<gene>
    <name evidence="7" type="ORF">FYJ44_06255</name>
</gene>
<dbReference type="InterPro" id="IPR004839">
    <property type="entry name" value="Aminotransferase_I/II_large"/>
</dbReference>
<dbReference type="CDD" id="cd07377">
    <property type="entry name" value="WHTH_GntR"/>
    <property type="match status" value="1"/>
</dbReference>
<evidence type="ECO:0000256" key="4">
    <source>
        <dbReference type="ARBA" id="ARBA00023125"/>
    </source>
</evidence>
<evidence type="ECO:0000259" key="6">
    <source>
        <dbReference type="PROSITE" id="PS50949"/>
    </source>
</evidence>
<feature type="domain" description="HTH gntR-type" evidence="6">
    <location>
        <begin position="11"/>
        <end position="79"/>
    </location>
</feature>
<dbReference type="EMBL" id="VUMH01000005">
    <property type="protein sequence ID" value="MSS27659.1"/>
    <property type="molecule type" value="Genomic_DNA"/>
</dbReference>
<protein>
    <submittedName>
        <fullName evidence="7">PLP-dependent aminotransferase family protein</fullName>
    </submittedName>
</protein>
<keyword evidence="7" id="KW-0032">Aminotransferase</keyword>
<keyword evidence="4" id="KW-0238">DNA-binding</keyword>
<keyword evidence="5" id="KW-0804">Transcription</keyword>
<evidence type="ECO:0000313" key="8">
    <source>
        <dbReference type="Proteomes" id="UP000477488"/>
    </source>
</evidence>
<dbReference type="PANTHER" id="PTHR46577:SF1">
    <property type="entry name" value="HTH-TYPE TRANSCRIPTIONAL REGULATORY PROTEIN GABR"/>
    <property type="match status" value="1"/>
</dbReference>
<dbReference type="Gene3D" id="3.40.640.10">
    <property type="entry name" value="Type I PLP-dependent aspartate aminotransferase-like (Major domain)"/>
    <property type="match status" value="1"/>
</dbReference>
<dbReference type="PRINTS" id="PR00035">
    <property type="entry name" value="HTHGNTR"/>
</dbReference>
<dbReference type="InterPro" id="IPR051446">
    <property type="entry name" value="HTH_trans_reg/aminotransferase"/>
</dbReference>
<dbReference type="CDD" id="cd00609">
    <property type="entry name" value="AAT_like"/>
    <property type="match status" value="1"/>
</dbReference>
<dbReference type="GO" id="GO:0003700">
    <property type="term" value="F:DNA-binding transcription factor activity"/>
    <property type="evidence" value="ECO:0007669"/>
    <property type="project" value="InterPro"/>
</dbReference>
<dbReference type="Proteomes" id="UP000477488">
    <property type="component" value="Unassembled WGS sequence"/>
</dbReference>
<dbReference type="InterPro" id="IPR015424">
    <property type="entry name" value="PyrdxlP-dep_Trfase"/>
</dbReference>